<proteinExistence type="predicted"/>
<feature type="transmembrane region" description="Helical" evidence="2">
    <location>
        <begin position="34"/>
        <end position="58"/>
    </location>
</feature>
<reference evidence="4" key="2">
    <citation type="submission" date="2011-01" db="EMBL/GenBank/DDBJ databases">
        <title>The complete genome of Deinococcus maricopensis DSM 21211.</title>
        <authorList>
            <consortium name="US DOE Joint Genome Institute (JGI-PGF)"/>
            <person name="Lucas S."/>
            <person name="Copeland A."/>
            <person name="Lapidus A."/>
            <person name="Goodwin L."/>
            <person name="Pitluck S."/>
            <person name="Kyrpides N."/>
            <person name="Mavromatis K."/>
            <person name="Pagani I."/>
            <person name="Ivanova N."/>
            <person name="Ovchinnikova G."/>
            <person name="Zeytun A."/>
            <person name="Detter J.C."/>
            <person name="Han C."/>
            <person name="Land M."/>
            <person name="Hauser L."/>
            <person name="Markowitz V."/>
            <person name="Cheng J.-F."/>
            <person name="Hugenholtz P."/>
            <person name="Woyke T."/>
            <person name="Wu D."/>
            <person name="Pukall R."/>
            <person name="Gehrich-Schroeter G."/>
            <person name="Brambilla E."/>
            <person name="Klenk H.-P."/>
            <person name="Eisen J.A."/>
        </authorList>
    </citation>
    <scope>NUCLEOTIDE SEQUENCE [LARGE SCALE GENOMIC DNA]</scope>
    <source>
        <strain evidence="4">DSM 21211 / LMG 22137 / NRRL B-23946 / LB-34</strain>
    </source>
</reference>
<evidence type="ECO:0000313" key="3">
    <source>
        <dbReference type="EMBL" id="ADV66681.1"/>
    </source>
</evidence>
<dbReference type="STRING" id="709986.Deima_1028"/>
<dbReference type="RefSeq" id="WP_013556186.1">
    <property type="nucleotide sequence ID" value="NC_014958.1"/>
</dbReference>
<reference evidence="3 4" key="1">
    <citation type="journal article" date="2011" name="Stand. Genomic Sci.">
        <title>Complete genome sequence of Deinococcus maricopensis type strain (LB-34).</title>
        <authorList>
            <person name="Pukall R."/>
            <person name="Zeytun A."/>
            <person name="Lucas S."/>
            <person name="Lapidus A."/>
            <person name="Hammon N."/>
            <person name="Deshpande S."/>
            <person name="Nolan M."/>
            <person name="Cheng J.F."/>
            <person name="Pitluck S."/>
            <person name="Liolios K."/>
            <person name="Pagani I."/>
            <person name="Mikhailova N."/>
            <person name="Ivanova N."/>
            <person name="Mavromatis K."/>
            <person name="Pati A."/>
            <person name="Tapia R."/>
            <person name="Han C."/>
            <person name="Goodwin L."/>
            <person name="Chen A."/>
            <person name="Palaniappan K."/>
            <person name="Land M."/>
            <person name="Hauser L."/>
            <person name="Chang Y.J."/>
            <person name="Jeffries C.D."/>
            <person name="Brambilla E.M."/>
            <person name="Rohde M."/>
            <person name="Goker M."/>
            <person name="Detter J.C."/>
            <person name="Woyke T."/>
            <person name="Bristow J."/>
            <person name="Eisen J.A."/>
            <person name="Markowitz V."/>
            <person name="Hugenholtz P."/>
            <person name="Kyrpides N.C."/>
            <person name="Klenk H.P."/>
        </authorList>
    </citation>
    <scope>NUCLEOTIDE SEQUENCE [LARGE SCALE GENOMIC DNA]</scope>
    <source>
        <strain evidence="4">DSM 21211 / LMG 22137 / NRRL B-23946 / LB-34</strain>
    </source>
</reference>
<organism evidence="3 4">
    <name type="scientific">Deinococcus maricopensis (strain DSM 21211 / LMG 22137 / NRRL B-23946 / LB-34)</name>
    <dbReference type="NCBI Taxonomy" id="709986"/>
    <lineage>
        <taxon>Bacteria</taxon>
        <taxon>Thermotogati</taxon>
        <taxon>Deinococcota</taxon>
        <taxon>Deinococci</taxon>
        <taxon>Deinococcales</taxon>
        <taxon>Deinococcaceae</taxon>
        <taxon>Deinococcus</taxon>
    </lineage>
</organism>
<dbReference type="KEGG" id="dmr:Deima_1028"/>
<feature type="compositionally biased region" description="Pro residues" evidence="1">
    <location>
        <begin position="74"/>
        <end position="87"/>
    </location>
</feature>
<evidence type="ECO:0000313" key="4">
    <source>
        <dbReference type="Proteomes" id="UP000008635"/>
    </source>
</evidence>
<feature type="region of interest" description="Disordered" evidence="1">
    <location>
        <begin position="69"/>
        <end position="94"/>
    </location>
</feature>
<dbReference type="Proteomes" id="UP000008635">
    <property type="component" value="Chromosome"/>
</dbReference>
<sequence precursor="true">MPLSQWFMALLILLGLRLMRAGFAVLGNLMQGSAAPGTLGAGVGLLAVVTNFLIILWARQLLLSPAQALDAHPPSAPPATLPSPPPRTCLDRNA</sequence>
<gene>
    <name evidence="3" type="ordered locus">Deima_1028</name>
</gene>
<keyword evidence="4" id="KW-1185">Reference proteome</keyword>
<protein>
    <submittedName>
        <fullName evidence="3">Uncharacterized protein</fullName>
    </submittedName>
</protein>
<keyword evidence="2" id="KW-0472">Membrane</keyword>
<accession>E8U6J2</accession>
<keyword evidence="2" id="KW-1133">Transmembrane helix</keyword>
<evidence type="ECO:0000256" key="2">
    <source>
        <dbReference type="SAM" id="Phobius"/>
    </source>
</evidence>
<dbReference type="HOGENOM" id="CLU_2381407_0_0_0"/>
<keyword evidence="2" id="KW-0812">Transmembrane</keyword>
<dbReference type="EMBL" id="CP002454">
    <property type="protein sequence ID" value="ADV66681.1"/>
    <property type="molecule type" value="Genomic_DNA"/>
</dbReference>
<dbReference type="AlphaFoldDB" id="E8U6J2"/>
<name>E8U6J2_DEIML</name>
<evidence type="ECO:0000256" key="1">
    <source>
        <dbReference type="SAM" id="MobiDB-lite"/>
    </source>
</evidence>